<feature type="active site" evidence="5">
    <location>
        <position position="175"/>
    </location>
</feature>
<name>A0A0J8GZM9_9ALTE</name>
<dbReference type="EMBL" id="LAZL01000002">
    <property type="protein sequence ID" value="KMT66689.1"/>
    <property type="molecule type" value="Genomic_DNA"/>
</dbReference>
<evidence type="ECO:0000313" key="6">
    <source>
        <dbReference type="EMBL" id="KMT66689.1"/>
    </source>
</evidence>
<proteinExistence type="inferred from homology"/>
<comment type="catalytic activity">
    <reaction evidence="1">
        <text>alpha-D-glucose 6-phosphate = beta-D-glucose 6-phosphate</text>
        <dbReference type="Rhea" id="RHEA:16249"/>
        <dbReference type="ChEBI" id="CHEBI:58225"/>
        <dbReference type="ChEBI" id="CHEBI:58247"/>
        <dbReference type="EC" id="5.1.3.15"/>
    </reaction>
</comment>
<dbReference type="AlphaFoldDB" id="A0A0J8GZM9"/>
<dbReference type="InterPro" id="IPR025532">
    <property type="entry name" value="G6P_1-epimerase"/>
</dbReference>
<dbReference type="InterPro" id="IPR014718">
    <property type="entry name" value="GH-type_carb-bd"/>
</dbReference>
<accession>A0A0J8GZM9</accession>
<dbReference type="PIRSF" id="PIRSF016020">
    <property type="entry name" value="PHexose_mutarotase"/>
    <property type="match status" value="1"/>
</dbReference>
<evidence type="ECO:0000256" key="1">
    <source>
        <dbReference type="ARBA" id="ARBA00001096"/>
    </source>
</evidence>
<sequence length="301" mass="33137">MTAQLSELIADIKQIKLTDSQTYYGQEHEALPILVIKSDLCHAVIALQGAHVIEFQATGKAPLLWNSPKSQYKSGKAIRGGVPICFPWFGENQFDKSQASHGFVRSQLWDLVSAQVNQAGEVEIVFSFASSDDTLAVYPYQFNAEYKVTLGKSLSLDLVVANLSDQVMPVSFALHSYHPVSDLSTTSVEGLDWTTYLDNLQNYQAKIQQGPVVFDGEVDRIYLNVANSQIIKTSDSIKLSSDDCNSAIVWNPAFAKADGMADLGGENYTQFICVERGNAFANSWYLTPNQTRSANLVISNC</sequence>
<keyword evidence="7" id="KW-1185">Reference proteome</keyword>
<dbReference type="OrthoDB" id="9790727at2"/>
<protein>
    <recommendedName>
        <fullName evidence="4">Putative glucose-6-phosphate 1-epimerase</fullName>
        <ecNumber evidence="4">5.1.3.15</ecNumber>
    </recommendedName>
</protein>
<dbReference type="GO" id="GO:0005975">
    <property type="term" value="P:carbohydrate metabolic process"/>
    <property type="evidence" value="ECO:0007669"/>
    <property type="project" value="InterPro"/>
</dbReference>
<dbReference type="PANTHER" id="PTHR11122:SF13">
    <property type="entry name" value="GLUCOSE-6-PHOSPHATE 1-EPIMERASE"/>
    <property type="match status" value="1"/>
</dbReference>
<organism evidence="6 7">
    <name type="scientific">Catenovulum maritimum</name>
    <dbReference type="NCBI Taxonomy" id="1513271"/>
    <lineage>
        <taxon>Bacteria</taxon>
        <taxon>Pseudomonadati</taxon>
        <taxon>Pseudomonadota</taxon>
        <taxon>Gammaproteobacteria</taxon>
        <taxon>Alteromonadales</taxon>
        <taxon>Alteromonadaceae</taxon>
        <taxon>Catenovulum</taxon>
    </lineage>
</organism>
<evidence type="ECO:0000256" key="5">
    <source>
        <dbReference type="PIRSR" id="PIRSR016020-1"/>
    </source>
</evidence>
<feature type="active site" evidence="5">
    <location>
        <position position="275"/>
    </location>
</feature>
<dbReference type="GO" id="GO:0030246">
    <property type="term" value="F:carbohydrate binding"/>
    <property type="evidence" value="ECO:0007669"/>
    <property type="project" value="UniProtKB-UniRule"/>
</dbReference>
<dbReference type="CDD" id="cd09020">
    <property type="entry name" value="D-hex-6-P-epi_like"/>
    <property type="match status" value="1"/>
</dbReference>
<dbReference type="Proteomes" id="UP000037600">
    <property type="component" value="Unassembled WGS sequence"/>
</dbReference>
<evidence type="ECO:0000313" key="7">
    <source>
        <dbReference type="Proteomes" id="UP000037600"/>
    </source>
</evidence>
<dbReference type="RefSeq" id="WP_048688232.1">
    <property type="nucleotide sequence ID" value="NZ_KQ130482.1"/>
</dbReference>
<comment type="similarity">
    <text evidence="2 4">Belongs to the glucose-6-phosphate 1-epimerase family.</text>
</comment>
<evidence type="ECO:0000256" key="3">
    <source>
        <dbReference type="ARBA" id="ARBA00023235"/>
    </source>
</evidence>
<dbReference type="Pfam" id="PF01263">
    <property type="entry name" value="Aldose_epim"/>
    <property type="match status" value="1"/>
</dbReference>
<reference evidence="6 7" key="1">
    <citation type="submission" date="2015-04" db="EMBL/GenBank/DDBJ databases">
        <title>Draft Genome Sequence of the Novel Agar-Digesting Marine Bacterium Q1.</title>
        <authorList>
            <person name="Li Y."/>
            <person name="Li D."/>
            <person name="Chen G."/>
            <person name="Du Z."/>
        </authorList>
    </citation>
    <scope>NUCLEOTIDE SEQUENCE [LARGE SCALE GENOMIC DNA]</scope>
    <source>
        <strain evidence="6 7">Q1</strain>
    </source>
</reference>
<dbReference type="InterPro" id="IPR011013">
    <property type="entry name" value="Gal_mutarotase_sf_dom"/>
</dbReference>
<keyword evidence="3 4" id="KW-0413">Isomerase</keyword>
<dbReference type="PATRIC" id="fig|1513271.3.peg.151"/>
<dbReference type="GO" id="GO:0047938">
    <property type="term" value="F:glucose-6-phosphate 1-epimerase activity"/>
    <property type="evidence" value="ECO:0007669"/>
    <property type="project" value="UniProtKB-UniRule"/>
</dbReference>
<dbReference type="SUPFAM" id="SSF74650">
    <property type="entry name" value="Galactose mutarotase-like"/>
    <property type="match status" value="1"/>
</dbReference>
<evidence type="ECO:0000256" key="2">
    <source>
        <dbReference type="ARBA" id="ARBA00005866"/>
    </source>
</evidence>
<gene>
    <name evidence="6" type="ORF">XM47_00725</name>
</gene>
<dbReference type="STRING" id="1513271.XM47_00725"/>
<dbReference type="EC" id="5.1.3.15" evidence="4"/>
<dbReference type="PANTHER" id="PTHR11122">
    <property type="entry name" value="APOSPORY-ASSOCIATED PROTEIN C-RELATED"/>
    <property type="match status" value="1"/>
</dbReference>
<dbReference type="InterPro" id="IPR008183">
    <property type="entry name" value="Aldose_1/G6P_1-epimerase"/>
</dbReference>
<evidence type="ECO:0000256" key="4">
    <source>
        <dbReference type="PIRNR" id="PIRNR016020"/>
    </source>
</evidence>
<comment type="caution">
    <text evidence="6">The sequence shown here is derived from an EMBL/GenBank/DDBJ whole genome shotgun (WGS) entry which is preliminary data.</text>
</comment>
<dbReference type="Gene3D" id="2.70.98.10">
    <property type="match status" value="1"/>
</dbReference>